<organism evidence="2">
    <name type="scientific">Selaginella moellendorffii</name>
    <name type="common">Spikemoss</name>
    <dbReference type="NCBI Taxonomy" id="88036"/>
    <lineage>
        <taxon>Eukaryota</taxon>
        <taxon>Viridiplantae</taxon>
        <taxon>Streptophyta</taxon>
        <taxon>Embryophyta</taxon>
        <taxon>Tracheophyta</taxon>
        <taxon>Lycopodiopsida</taxon>
        <taxon>Selaginellales</taxon>
        <taxon>Selaginellaceae</taxon>
        <taxon>Selaginella</taxon>
    </lineage>
</organism>
<dbReference type="InParanoid" id="D8R5E9"/>
<evidence type="ECO:0000313" key="2">
    <source>
        <dbReference type="Proteomes" id="UP000001514"/>
    </source>
</evidence>
<gene>
    <name evidence="1" type="ORF">SELMODRAFT_407380</name>
</gene>
<name>D8R5E9_SELML</name>
<dbReference type="Gramene" id="EFJ32473">
    <property type="protein sequence ID" value="EFJ32473"/>
    <property type="gene ID" value="SELMODRAFT_407380"/>
</dbReference>
<dbReference type="HOGENOM" id="CLU_1491481_0_0_1"/>
<dbReference type="STRING" id="88036.D8R5E9"/>
<protein>
    <submittedName>
        <fullName evidence="1">Uncharacterized protein</fullName>
    </submittedName>
</protein>
<proteinExistence type="predicted"/>
<reference evidence="1 2" key="1">
    <citation type="journal article" date="2011" name="Science">
        <title>The Selaginella genome identifies genetic changes associated with the evolution of vascular plants.</title>
        <authorList>
            <person name="Banks J.A."/>
            <person name="Nishiyama T."/>
            <person name="Hasebe M."/>
            <person name="Bowman J.L."/>
            <person name="Gribskov M."/>
            <person name="dePamphilis C."/>
            <person name="Albert V.A."/>
            <person name="Aono N."/>
            <person name="Aoyama T."/>
            <person name="Ambrose B.A."/>
            <person name="Ashton N.W."/>
            <person name="Axtell M.J."/>
            <person name="Barker E."/>
            <person name="Barker M.S."/>
            <person name="Bennetzen J.L."/>
            <person name="Bonawitz N.D."/>
            <person name="Chapple C."/>
            <person name="Cheng C."/>
            <person name="Correa L.G."/>
            <person name="Dacre M."/>
            <person name="DeBarry J."/>
            <person name="Dreyer I."/>
            <person name="Elias M."/>
            <person name="Engstrom E.M."/>
            <person name="Estelle M."/>
            <person name="Feng L."/>
            <person name="Finet C."/>
            <person name="Floyd S.K."/>
            <person name="Frommer W.B."/>
            <person name="Fujita T."/>
            <person name="Gramzow L."/>
            <person name="Gutensohn M."/>
            <person name="Harholt J."/>
            <person name="Hattori M."/>
            <person name="Heyl A."/>
            <person name="Hirai T."/>
            <person name="Hiwatashi Y."/>
            <person name="Ishikawa M."/>
            <person name="Iwata M."/>
            <person name="Karol K.G."/>
            <person name="Koehler B."/>
            <person name="Kolukisaoglu U."/>
            <person name="Kubo M."/>
            <person name="Kurata T."/>
            <person name="Lalonde S."/>
            <person name="Li K."/>
            <person name="Li Y."/>
            <person name="Litt A."/>
            <person name="Lyons E."/>
            <person name="Manning G."/>
            <person name="Maruyama T."/>
            <person name="Michael T.P."/>
            <person name="Mikami K."/>
            <person name="Miyazaki S."/>
            <person name="Morinaga S."/>
            <person name="Murata T."/>
            <person name="Mueller-Roeber B."/>
            <person name="Nelson D.R."/>
            <person name="Obara M."/>
            <person name="Oguri Y."/>
            <person name="Olmstead R.G."/>
            <person name="Onodera N."/>
            <person name="Petersen B.L."/>
            <person name="Pils B."/>
            <person name="Prigge M."/>
            <person name="Rensing S.A."/>
            <person name="Riano-Pachon D.M."/>
            <person name="Roberts A.W."/>
            <person name="Sato Y."/>
            <person name="Scheller H.V."/>
            <person name="Schulz B."/>
            <person name="Schulz C."/>
            <person name="Shakirov E.V."/>
            <person name="Shibagaki N."/>
            <person name="Shinohara N."/>
            <person name="Shippen D.E."/>
            <person name="Soerensen I."/>
            <person name="Sotooka R."/>
            <person name="Sugimoto N."/>
            <person name="Sugita M."/>
            <person name="Sumikawa N."/>
            <person name="Tanurdzic M."/>
            <person name="Theissen G."/>
            <person name="Ulvskov P."/>
            <person name="Wakazuki S."/>
            <person name="Weng J.K."/>
            <person name="Willats W.W."/>
            <person name="Wipf D."/>
            <person name="Wolf P.G."/>
            <person name="Yang L."/>
            <person name="Zimmer A.D."/>
            <person name="Zhu Q."/>
            <person name="Mitros T."/>
            <person name="Hellsten U."/>
            <person name="Loque D."/>
            <person name="Otillar R."/>
            <person name="Salamov A."/>
            <person name="Schmutz J."/>
            <person name="Shapiro H."/>
            <person name="Lindquist E."/>
            <person name="Lucas S."/>
            <person name="Rokhsar D."/>
            <person name="Grigoriev I.V."/>
        </authorList>
    </citation>
    <scope>NUCLEOTIDE SEQUENCE [LARGE SCALE GENOMIC DNA]</scope>
</reference>
<dbReference type="InterPro" id="IPR027145">
    <property type="entry name" value="PWP2"/>
</dbReference>
<dbReference type="KEGG" id="smo:SELMODRAFT_407380"/>
<dbReference type="AlphaFoldDB" id="D8R5E9"/>
<keyword evidence="2" id="KW-1185">Reference proteome</keyword>
<evidence type="ECO:0000313" key="1">
    <source>
        <dbReference type="EMBL" id="EFJ32473.1"/>
    </source>
</evidence>
<dbReference type="PANTHER" id="PTHR19858">
    <property type="entry name" value="WD40 REPEAT PROTEIN"/>
    <property type="match status" value="1"/>
</dbReference>
<accession>D8R5E9</accession>
<dbReference type="Proteomes" id="UP000001514">
    <property type="component" value="Unassembled WGS sequence"/>
</dbReference>
<dbReference type="PANTHER" id="PTHR19858:SF0">
    <property type="entry name" value="PERIODIC TRYPTOPHAN PROTEIN 2 HOMOLOG"/>
    <property type="match status" value="1"/>
</dbReference>
<dbReference type="eggNOG" id="KOG0291">
    <property type="taxonomic scope" value="Eukaryota"/>
</dbReference>
<sequence>MTCSPWFTARTESNWPAQHLMAGVDGQVRGKLAQGLPGAQTNAARPIIRTKCLRISPTGRSWAAATTEGLLIYSMDNLIFDPTDLDVDVTPEAINGVLVERAAADSEMRGGRRRLCDQWCCLQRFTFIPWRCTCAVSGEDTSFGVLTEQSSRRPGSSCPLSSPYLAAKTASKNDYLLRYPN</sequence>
<dbReference type="EMBL" id="GL377572">
    <property type="protein sequence ID" value="EFJ32473.1"/>
    <property type="molecule type" value="Genomic_DNA"/>
</dbReference>